<dbReference type="EMBL" id="CP141261">
    <property type="protein sequence ID" value="WRL62192.1"/>
    <property type="molecule type" value="Genomic_DNA"/>
</dbReference>
<evidence type="ECO:0000313" key="1">
    <source>
        <dbReference type="EMBL" id="WRL62192.1"/>
    </source>
</evidence>
<proteinExistence type="predicted"/>
<keyword evidence="2" id="KW-1185">Reference proteome</keyword>
<dbReference type="InterPro" id="IPR046275">
    <property type="entry name" value="DUF6308"/>
</dbReference>
<organism evidence="1 2">
    <name type="scientific">Blastococcus brunescens</name>
    <dbReference type="NCBI Taxonomy" id="1564165"/>
    <lineage>
        <taxon>Bacteria</taxon>
        <taxon>Bacillati</taxon>
        <taxon>Actinomycetota</taxon>
        <taxon>Actinomycetes</taxon>
        <taxon>Geodermatophilales</taxon>
        <taxon>Geodermatophilaceae</taxon>
        <taxon>Blastococcus</taxon>
    </lineage>
</organism>
<sequence>MARYGQDGALTFRLPQCLQGPDSSQALSNLRTYYGQPYTGAYFDTWAPAQNDPNAFTPDDLLAVGFLSVVVPPLAARQLLDVQAAEFAALLRQVGPDRDLADQAEG</sequence>
<dbReference type="Proteomes" id="UP001324287">
    <property type="component" value="Chromosome"/>
</dbReference>
<accession>A0ABZ1AVM4</accession>
<name>A0ABZ1AVM4_9ACTN</name>
<protein>
    <submittedName>
        <fullName evidence="1">DUF6308 family protein</fullName>
    </submittedName>
</protein>
<gene>
    <name evidence="1" type="ORF">U6N30_19360</name>
</gene>
<evidence type="ECO:0000313" key="2">
    <source>
        <dbReference type="Proteomes" id="UP001324287"/>
    </source>
</evidence>
<dbReference type="Pfam" id="PF19827">
    <property type="entry name" value="DUF6308"/>
    <property type="match status" value="1"/>
</dbReference>
<dbReference type="RefSeq" id="WP_324273547.1">
    <property type="nucleotide sequence ID" value="NZ_CP141261.1"/>
</dbReference>
<reference evidence="1 2" key="1">
    <citation type="submission" date="2023-12" db="EMBL/GenBank/DDBJ databases">
        <title>Blastococcus brunescens sp. nov., an actonobacterium isolated from sandstone collected in sahara desert.</title>
        <authorList>
            <person name="Gtari M."/>
            <person name="Ghodhbane F."/>
        </authorList>
    </citation>
    <scope>NUCLEOTIDE SEQUENCE [LARGE SCALE GENOMIC DNA]</scope>
    <source>
        <strain evidence="1 2">BMG 8361</strain>
    </source>
</reference>